<organism evidence="10">
    <name type="scientific">hydrothermal vent metagenome</name>
    <dbReference type="NCBI Taxonomy" id="652676"/>
    <lineage>
        <taxon>unclassified sequences</taxon>
        <taxon>metagenomes</taxon>
        <taxon>ecological metagenomes</taxon>
    </lineage>
</organism>
<evidence type="ECO:0000256" key="7">
    <source>
        <dbReference type="ARBA" id="ARBA00033210"/>
    </source>
</evidence>
<gene>
    <name evidence="10" type="ORF">MNB_SV-6-1004</name>
</gene>
<dbReference type="SUPFAM" id="SSF56300">
    <property type="entry name" value="Metallo-dependent phosphatases"/>
    <property type="match status" value="1"/>
</dbReference>
<dbReference type="CDD" id="cd07422">
    <property type="entry name" value="MPP_ApaH"/>
    <property type="match status" value="1"/>
</dbReference>
<dbReference type="GO" id="GO:0008803">
    <property type="term" value="F:bis(5'-nucleosyl)-tetraphosphatase (symmetrical) activity"/>
    <property type="evidence" value="ECO:0007669"/>
    <property type="project" value="UniProtKB-EC"/>
</dbReference>
<evidence type="ECO:0000256" key="6">
    <source>
        <dbReference type="ARBA" id="ARBA00032248"/>
    </source>
</evidence>
<dbReference type="PANTHER" id="PTHR40942:SF4">
    <property type="entry name" value="CYTOCHROME C5"/>
    <property type="match status" value="1"/>
</dbReference>
<evidence type="ECO:0000256" key="4">
    <source>
        <dbReference type="ARBA" id="ARBA00022801"/>
    </source>
</evidence>
<dbReference type="EC" id="3.6.1.41" evidence="3"/>
<dbReference type="EMBL" id="FPHC01000064">
    <property type="protein sequence ID" value="SFV61644.1"/>
    <property type="molecule type" value="Genomic_DNA"/>
</dbReference>
<proteinExistence type="inferred from homology"/>
<dbReference type="Gene3D" id="3.60.21.10">
    <property type="match status" value="1"/>
</dbReference>
<name>A0A1W1C7D6_9ZZZZ</name>
<evidence type="ECO:0000256" key="1">
    <source>
        <dbReference type="ARBA" id="ARBA00003413"/>
    </source>
</evidence>
<evidence type="ECO:0000256" key="3">
    <source>
        <dbReference type="ARBA" id="ARBA00012506"/>
    </source>
</evidence>
<dbReference type="PIRSF" id="PIRSF000903">
    <property type="entry name" value="B5n-ttraPtase_sm"/>
    <property type="match status" value="1"/>
</dbReference>
<evidence type="ECO:0000256" key="5">
    <source>
        <dbReference type="ARBA" id="ARBA00031248"/>
    </source>
</evidence>
<dbReference type="InterPro" id="IPR004617">
    <property type="entry name" value="ApaH"/>
</dbReference>
<evidence type="ECO:0000259" key="9">
    <source>
        <dbReference type="Pfam" id="PF00149"/>
    </source>
</evidence>
<dbReference type="InterPro" id="IPR029052">
    <property type="entry name" value="Metallo-depent_PP-like"/>
</dbReference>
<reference evidence="10" key="1">
    <citation type="submission" date="2016-10" db="EMBL/GenBank/DDBJ databases">
        <authorList>
            <person name="de Groot N.N."/>
        </authorList>
    </citation>
    <scope>NUCLEOTIDE SEQUENCE</scope>
</reference>
<dbReference type="InterPro" id="IPR004843">
    <property type="entry name" value="Calcineurin-like_PHP"/>
</dbReference>
<protein>
    <recommendedName>
        <fullName evidence="3">bis(5'-nucleosyl)-tetraphosphatase (symmetrical)</fullName>
        <ecNumber evidence="3">3.6.1.41</ecNumber>
    </recommendedName>
    <alternativeName>
        <fullName evidence="6">Ap4A hydrolase</fullName>
    </alternativeName>
    <alternativeName>
        <fullName evidence="5">Diadenosine 5',5'''-P1,P4-tetraphosphate pyrophosphohydrolase</fullName>
    </alternativeName>
    <alternativeName>
        <fullName evidence="7">Diadenosine tetraphosphatase</fullName>
    </alternativeName>
</protein>
<evidence type="ECO:0000313" key="10">
    <source>
        <dbReference type="EMBL" id="SFV61644.1"/>
    </source>
</evidence>
<comment type="similarity">
    <text evidence="2">Belongs to the Ap4A hydrolase family.</text>
</comment>
<sequence length="270" mass="30652">MVWAIGDIQGCHSSFMRLLKEINFDPSCDKLWIAGDLVNRGEDSLSTLRYLYKIRDSIVVVLGNHDLALIAAYLGIKKSNASIEPILKADDADILINWLRSQKFLHTDFKLGYAMSHAGISPEFDLDTAIYLANKIEAKLSGNNYSKWLIKMFGKNVDHYDKDAEESELEKYILSSFIRMRFCYENGGLDFKQKGAPNYLLKEKQGLIPWFDSPNRKKLELKVIFGHWSTLGYYNDSSVCCLDTGCVWGGSMTAMRIDDGSEEIVQIDCN</sequence>
<feature type="domain" description="Calcineurin-like phosphoesterase" evidence="9">
    <location>
        <begin position="2"/>
        <end position="133"/>
    </location>
</feature>
<comment type="function">
    <text evidence="1">Hydrolyzes diadenosine 5',5'''-P1,P4-tetraphosphate to yield ADP.</text>
</comment>
<dbReference type="PANTHER" id="PTHR40942">
    <property type="match status" value="1"/>
</dbReference>
<dbReference type="Pfam" id="PF00149">
    <property type="entry name" value="Metallophos"/>
    <property type="match status" value="1"/>
</dbReference>
<dbReference type="NCBIfam" id="NF001204">
    <property type="entry name" value="PRK00166.1"/>
    <property type="match status" value="1"/>
</dbReference>
<comment type="catalytic activity">
    <reaction evidence="8">
        <text>P(1),P(4)-bis(5'-adenosyl) tetraphosphate + H2O = 2 ADP + 2 H(+)</text>
        <dbReference type="Rhea" id="RHEA:24252"/>
        <dbReference type="ChEBI" id="CHEBI:15377"/>
        <dbReference type="ChEBI" id="CHEBI:15378"/>
        <dbReference type="ChEBI" id="CHEBI:58141"/>
        <dbReference type="ChEBI" id="CHEBI:456216"/>
        <dbReference type="EC" id="3.6.1.41"/>
    </reaction>
</comment>
<evidence type="ECO:0000256" key="2">
    <source>
        <dbReference type="ARBA" id="ARBA00005419"/>
    </source>
</evidence>
<accession>A0A1W1C7D6</accession>
<dbReference type="NCBIfam" id="TIGR00668">
    <property type="entry name" value="apaH"/>
    <property type="match status" value="1"/>
</dbReference>
<keyword evidence="4 10" id="KW-0378">Hydrolase</keyword>
<dbReference type="AlphaFoldDB" id="A0A1W1C7D6"/>
<evidence type="ECO:0000256" key="8">
    <source>
        <dbReference type="ARBA" id="ARBA00049417"/>
    </source>
</evidence>